<feature type="transmembrane region" description="Helical" evidence="1">
    <location>
        <begin position="295"/>
        <end position="316"/>
    </location>
</feature>
<dbReference type="PANTHER" id="PTHR35329:SF1">
    <property type="entry name" value="CHITIN SYNTHASE EXPORT CHAPERONE"/>
    <property type="match status" value="1"/>
</dbReference>
<feature type="transmembrane region" description="Helical" evidence="1">
    <location>
        <begin position="260"/>
        <end position="280"/>
    </location>
</feature>
<dbReference type="Proteomes" id="UP000237144">
    <property type="component" value="Unassembled WGS sequence"/>
</dbReference>
<dbReference type="STRING" id="741276.A0A2S5B1Y6"/>
<evidence type="ECO:0000256" key="1">
    <source>
        <dbReference type="SAM" id="Phobius"/>
    </source>
</evidence>
<name>A0A2S5B1Y6_9BASI</name>
<reference evidence="2 3" key="1">
    <citation type="journal article" date="2018" name="Front. Microbiol.">
        <title>Prospects for Fungal Bioremediation of Acidic Radioactive Waste Sites: Characterization and Genome Sequence of Rhodotorula taiwanensis MD1149.</title>
        <authorList>
            <person name="Tkavc R."/>
            <person name="Matrosova V.Y."/>
            <person name="Grichenko O.E."/>
            <person name="Gostincar C."/>
            <person name="Volpe R.P."/>
            <person name="Klimenkova P."/>
            <person name="Gaidamakova E.K."/>
            <person name="Zhou C.E."/>
            <person name="Stewart B.J."/>
            <person name="Lyman M.G."/>
            <person name="Malfatti S.A."/>
            <person name="Rubinfeld B."/>
            <person name="Courtot M."/>
            <person name="Singh J."/>
            <person name="Dalgard C.L."/>
            <person name="Hamilton T."/>
            <person name="Frey K.G."/>
            <person name="Gunde-Cimerman N."/>
            <person name="Dugan L."/>
            <person name="Daly M.J."/>
        </authorList>
    </citation>
    <scope>NUCLEOTIDE SEQUENCE [LARGE SCALE GENOMIC DNA]</scope>
    <source>
        <strain evidence="2 3">MD1149</strain>
    </source>
</reference>
<organism evidence="2 3">
    <name type="scientific">Rhodotorula taiwanensis</name>
    <dbReference type="NCBI Taxonomy" id="741276"/>
    <lineage>
        <taxon>Eukaryota</taxon>
        <taxon>Fungi</taxon>
        <taxon>Dikarya</taxon>
        <taxon>Basidiomycota</taxon>
        <taxon>Pucciniomycotina</taxon>
        <taxon>Microbotryomycetes</taxon>
        <taxon>Sporidiobolales</taxon>
        <taxon>Sporidiobolaceae</taxon>
        <taxon>Rhodotorula</taxon>
    </lineage>
</organism>
<gene>
    <name evidence="2" type="ORF">BMF94_6187</name>
</gene>
<protein>
    <submittedName>
        <fullName evidence="2">Uncharacterized protein</fullName>
    </submittedName>
</protein>
<dbReference type="AlphaFoldDB" id="A0A2S5B1Y6"/>
<keyword evidence="1" id="KW-1133">Transmembrane helix</keyword>
<accession>A0A2S5B1Y6</accession>
<feature type="transmembrane region" description="Helical" evidence="1">
    <location>
        <begin position="147"/>
        <end position="170"/>
    </location>
</feature>
<keyword evidence="1" id="KW-0812">Transmembrane</keyword>
<evidence type="ECO:0000313" key="3">
    <source>
        <dbReference type="Proteomes" id="UP000237144"/>
    </source>
</evidence>
<dbReference type="GO" id="GO:0006457">
    <property type="term" value="P:protein folding"/>
    <property type="evidence" value="ECO:0007669"/>
    <property type="project" value="TreeGrafter"/>
</dbReference>
<dbReference type="Pfam" id="PF12271">
    <property type="entry name" value="Chs7"/>
    <property type="match status" value="1"/>
</dbReference>
<sequence>MVLFGFGDFDYACRNIPSMPICNLFFRQLLVNPAGTSAPAYNILGLPAPGSSNFNSAVKNHGVGGFGSCYIPRAGFAGGESGRLGNIANLILCGIAVLVGLGLAAAAIRRTAAVGRVEYTTLFVMYALVQGAQLADNSGLLRQGSLAISWVTAIHTGLLVGLFWNLVWAAFLSLQVVEDGTLFSLIPMFVIGIILTVGSGYIAADTALTITNYFRSEPARSLHNNWLFVLTIIWPAAAAAVYFIIQAGVVVRILREKKPLFTLLGAAVAFIAAQAFYYALGHKICTGTNGKIDSSWIATLLETVSIGLIFAAWQFVTEDEWESYDIPTDPSAAGGYTY</sequence>
<dbReference type="InterPro" id="IPR022057">
    <property type="entry name" value="Chs7"/>
</dbReference>
<comment type="caution">
    <text evidence="2">The sequence shown here is derived from an EMBL/GenBank/DDBJ whole genome shotgun (WGS) entry which is preliminary data.</text>
</comment>
<dbReference type="OrthoDB" id="5582162at2759"/>
<keyword evidence="3" id="KW-1185">Reference proteome</keyword>
<feature type="transmembrane region" description="Helical" evidence="1">
    <location>
        <begin position="87"/>
        <end position="107"/>
    </location>
</feature>
<dbReference type="EMBL" id="PJQD01000097">
    <property type="protein sequence ID" value="POY70776.1"/>
    <property type="molecule type" value="Genomic_DNA"/>
</dbReference>
<evidence type="ECO:0000313" key="2">
    <source>
        <dbReference type="EMBL" id="POY70776.1"/>
    </source>
</evidence>
<proteinExistence type="predicted"/>
<dbReference type="GO" id="GO:0051082">
    <property type="term" value="F:unfolded protein binding"/>
    <property type="evidence" value="ECO:0007669"/>
    <property type="project" value="TreeGrafter"/>
</dbReference>
<dbReference type="GO" id="GO:0005789">
    <property type="term" value="C:endoplasmic reticulum membrane"/>
    <property type="evidence" value="ECO:0007669"/>
    <property type="project" value="TreeGrafter"/>
</dbReference>
<dbReference type="PANTHER" id="PTHR35329">
    <property type="entry name" value="CHITIN SYNTHASE EXPORT CHAPERONE"/>
    <property type="match status" value="1"/>
</dbReference>
<keyword evidence="1" id="KW-0472">Membrane</keyword>
<feature type="transmembrane region" description="Helical" evidence="1">
    <location>
        <begin position="224"/>
        <end position="248"/>
    </location>
</feature>
<feature type="transmembrane region" description="Helical" evidence="1">
    <location>
        <begin position="182"/>
        <end position="204"/>
    </location>
</feature>